<reference evidence="4" key="1">
    <citation type="journal article" date="2019" name="Int. J. Syst. Evol. Microbiol.">
        <title>The Global Catalogue of Microorganisms (GCM) 10K type strain sequencing project: providing services to taxonomists for standard genome sequencing and annotation.</title>
        <authorList>
            <consortium name="The Broad Institute Genomics Platform"/>
            <consortium name="The Broad Institute Genome Sequencing Center for Infectious Disease"/>
            <person name="Wu L."/>
            <person name="Ma J."/>
        </authorList>
    </citation>
    <scope>NUCLEOTIDE SEQUENCE [LARGE SCALE GENOMIC DNA]</scope>
    <source>
        <strain evidence="4">JCM 16702</strain>
    </source>
</reference>
<evidence type="ECO:0000313" key="4">
    <source>
        <dbReference type="Proteomes" id="UP001500683"/>
    </source>
</evidence>
<accession>A0ABP7WMJ3</accession>
<dbReference type="PROSITE" id="PS50975">
    <property type="entry name" value="ATP_GRASP"/>
    <property type="match status" value="1"/>
</dbReference>
<keyword evidence="1" id="KW-0547">Nucleotide-binding</keyword>
<evidence type="ECO:0000259" key="2">
    <source>
        <dbReference type="PROSITE" id="PS50975"/>
    </source>
</evidence>
<dbReference type="Proteomes" id="UP001500683">
    <property type="component" value="Unassembled WGS sequence"/>
</dbReference>
<evidence type="ECO:0000313" key="3">
    <source>
        <dbReference type="EMBL" id="GAA4092312.1"/>
    </source>
</evidence>
<gene>
    <name evidence="3" type="ORF">GCM10022214_62360</name>
</gene>
<feature type="domain" description="ATP-grasp" evidence="2">
    <location>
        <begin position="139"/>
        <end position="333"/>
    </location>
</feature>
<dbReference type="InterPro" id="IPR011761">
    <property type="entry name" value="ATP-grasp"/>
</dbReference>
<name>A0ABP7WMJ3_9ACTN</name>
<dbReference type="Gene3D" id="3.30.470.20">
    <property type="entry name" value="ATP-grasp fold, B domain"/>
    <property type="match status" value="1"/>
</dbReference>
<comment type="caution">
    <text evidence="3">The sequence shown here is derived from an EMBL/GenBank/DDBJ whole genome shotgun (WGS) entry which is preliminary data.</text>
</comment>
<dbReference type="SUPFAM" id="SSF56059">
    <property type="entry name" value="Glutathione synthetase ATP-binding domain-like"/>
    <property type="match status" value="1"/>
</dbReference>
<keyword evidence="1" id="KW-0067">ATP-binding</keyword>
<organism evidence="3 4">
    <name type="scientific">Actinomadura miaoliensis</name>
    <dbReference type="NCBI Taxonomy" id="430685"/>
    <lineage>
        <taxon>Bacteria</taxon>
        <taxon>Bacillati</taxon>
        <taxon>Actinomycetota</taxon>
        <taxon>Actinomycetes</taxon>
        <taxon>Streptosporangiales</taxon>
        <taxon>Thermomonosporaceae</taxon>
        <taxon>Actinomadura</taxon>
    </lineage>
</organism>
<dbReference type="EMBL" id="BAAAZG010000047">
    <property type="protein sequence ID" value="GAA4092312.1"/>
    <property type="molecule type" value="Genomic_DNA"/>
</dbReference>
<keyword evidence="4" id="KW-1185">Reference proteome</keyword>
<proteinExistence type="predicted"/>
<protein>
    <recommendedName>
        <fullName evidence="2">ATP-grasp domain-containing protein</fullName>
    </recommendedName>
</protein>
<evidence type="ECO:0000256" key="1">
    <source>
        <dbReference type="PROSITE-ProRule" id="PRU00409"/>
    </source>
</evidence>
<dbReference type="RefSeq" id="WP_344954739.1">
    <property type="nucleotide sequence ID" value="NZ_BAAAZG010000047.1"/>
</dbReference>
<sequence length="429" mass="46616">MSRHDPVDAEFDTELPVLVLRTDANMFHHGTVGVIRSLGRAGVPVHAVLESGAVPAAASRYLRRRHRWGPPAPDGAPAALVAHLNRIGRRIGRPALLVPMDDGGAIFIAENSAALAERFVFPRQEGGLPRTLANKSTLADRCAEAGVAYPEIRLPLSGQDVDEAIKQWGLPVIGKWAKPWRLGPGQRSTSVLRTPEDAHALFAAAADRPAAGPLILQRGIVSPQAADWFFHGYFDDASRCLFAGTGRKRLACPPGAGQTVVGEWLPNPELEEIGRTLGRVLGYRGVVDLDFRLVPESGTYFLLDFNPRLGAQFRLFTDRRGLDLVRVMHLDLSGRPVPFVRPHYGRTMVVENHYLRPSVLRAAGGMSRTRLLGTAEEYAWLAGDDLKPFLLMGAQSVIRAAEKIAAPRLSGARRGRSAASEGTKRTVSA</sequence>